<dbReference type="InterPro" id="IPR000157">
    <property type="entry name" value="TIR_dom"/>
</dbReference>
<dbReference type="Pfam" id="PF13676">
    <property type="entry name" value="TIR_2"/>
    <property type="match status" value="1"/>
</dbReference>
<gene>
    <name evidence="3" type="ORF">IAA07_03945</name>
</gene>
<dbReference type="InterPro" id="IPR035897">
    <property type="entry name" value="Toll_tir_struct_dom_sf"/>
</dbReference>
<name>A0A9D2KN19_9FIRM</name>
<keyword evidence="1" id="KW-0175">Coiled coil</keyword>
<evidence type="ECO:0000259" key="2">
    <source>
        <dbReference type="PROSITE" id="PS50104"/>
    </source>
</evidence>
<organism evidence="3 4">
    <name type="scientific">Candidatus Lachnoclostridium stercoravium</name>
    <dbReference type="NCBI Taxonomy" id="2838633"/>
    <lineage>
        <taxon>Bacteria</taxon>
        <taxon>Bacillati</taxon>
        <taxon>Bacillota</taxon>
        <taxon>Clostridia</taxon>
        <taxon>Lachnospirales</taxon>
        <taxon>Lachnospiraceae</taxon>
    </lineage>
</organism>
<dbReference type="SUPFAM" id="SSF52200">
    <property type="entry name" value="Toll/Interleukin receptor TIR domain"/>
    <property type="match status" value="1"/>
</dbReference>
<evidence type="ECO:0000313" key="4">
    <source>
        <dbReference type="Proteomes" id="UP000823900"/>
    </source>
</evidence>
<dbReference type="EMBL" id="DWZA01000034">
    <property type="protein sequence ID" value="HJA70719.1"/>
    <property type="molecule type" value="Genomic_DNA"/>
</dbReference>
<dbReference type="Proteomes" id="UP000823900">
    <property type="component" value="Unassembled WGS sequence"/>
</dbReference>
<proteinExistence type="predicted"/>
<feature type="non-terminal residue" evidence="3">
    <location>
        <position position="480"/>
    </location>
</feature>
<evidence type="ECO:0000256" key="1">
    <source>
        <dbReference type="SAM" id="Coils"/>
    </source>
</evidence>
<sequence>MYETIIGEFPEEAEAYWGLVLCKYGIEYVDDPATAKKIPTCHRSSFDSVMGDENLELAMEYADAVAKRMYREEAKQIEEIRRGILEVSSKEEPYDVFICYKETDESGERTLDSVLAQDIYNELTEKGYRVFFSRITLEDKLGQEYEPYIFAALHSARVMLAVGTSYEHYDAVWVKNEWSRYLQLMAAGEKKTLIPCYKDLDAYDMPKEFAKLQAQDLGKVGAMQDLVRGVEKILGKKGEPNASAADTAAASGMAVLNAQTAALLKRGYMALEDRQFDKAAEFFDQVLNNDAECGQAYREKVFASCNVCTVNDFIKNLWDRLERGERGEKISLTVNLSELAREADALTQMLSDFTDEELEKLMENEFGKISLSYDDCRAYYEKYLPFSLTDLVQSPSFKHAVQYADAEFTQEISQICENLTDKLQQRIHVERQNFFTVEKKLESKKKEIKETVKKWLDEANRAIEKDYEKRLDEWKQAKAA</sequence>
<dbReference type="AlphaFoldDB" id="A0A9D2KN19"/>
<feature type="coiled-coil region" evidence="1">
    <location>
        <begin position="438"/>
        <end position="465"/>
    </location>
</feature>
<dbReference type="Gene3D" id="3.40.50.10140">
    <property type="entry name" value="Toll/interleukin-1 receptor homology (TIR) domain"/>
    <property type="match status" value="1"/>
</dbReference>
<dbReference type="GO" id="GO:0007165">
    <property type="term" value="P:signal transduction"/>
    <property type="evidence" value="ECO:0007669"/>
    <property type="project" value="InterPro"/>
</dbReference>
<comment type="caution">
    <text evidence="3">The sequence shown here is derived from an EMBL/GenBank/DDBJ whole genome shotgun (WGS) entry which is preliminary data.</text>
</comment>
<reference evidence="3" key="2">
    <citation type="submission" date="2021-04" db="EMBL/GenBank/DDBJ databases">
        <authorList>
            <person name="Gilroy R."/>
        </authorList>
    </citation>
    <scope>NUCLEOTIDE SEQUENCE</scope>
    <source>
        <strain evidence="3">CHK178-16964</strain>
    </source>
</reference>
<reference evidence="3" key="1">
    <citation type="journal article" date="2021" name="PeerJ">
        <title>Extensive microbial diversity within the chicken gut microbiome revealed by metagenomics and culture.</title>
        <authorList>
            <person name="Gilroy R."/>
            <person name="Ravi A."/>
            <person name="Getino M."/>
            <person name="Pursley I."/>
            <person name="Horton D.L."/>
            <person name="Alikhan N.F."/>
            <person name="Baker D."/>
            <person name="Gharbi K."/>
            <person name="Hall N."/>
            <person name="Watson M."/>
            <person name="Adriaenssens E.M."/>
            <person name="Foster-Nyarko E."/>
            <person name="Jarju S."/>
            <person name="Secka A."/>
            <person name="Antonio M."/>
            <person name="Oren A."/>
            <person name="Chaudhuri R.R."/>
            <person name="La Ragione R."/>
            <person name="Hildebrand F."/>
            <person name="Pallen M.J."/>
        </authorList>
    </citation>
    <scope>NUCLEOTIDE SEQUENCE</scope>
    <source>
        <strain evidence="3">CHK178-16964</strain>
    </source>
</reference>
<protein>
    <submittedName>
        <fullName evidence="3">Toll/interleukin-1 receptor domain-containing protein</fullName>
    </submittedName>
</protein>
<feature type="domain" description="TIR" evidence="2">
    <location>
        <begin position="92"/>
        <end position="231"/>
    </location>
</feature>
<evidence type="ECO:0000313" key="3">
    <source>
        <dbReference type="EMBL" id="HJA70719.1"/>
    </source>
</evidence>
<keyword evidence="3" id="KW-0675">Receptor</keyword>
<accession>A0A9D2KN19</accession>
<dbReference type="PROSITE" id="PS50104">
    <property type="entry name" value="TIR"/>
    <property type="match status" value="1"/>
</dbReference>